<keyword evidence="6 14" id="KW-0408">Iron</keyword>
<evidence type="ECO:0000256" key="16">
    <source>
        <dbReference type="SAM" id="Phobius"/>
    </source>
</evidence>
<comment type="cofactor">
    <cofactor evidence="1 14">
        <name>heme</name>
        <dbReference type="ChEBI" id="CHEBI:30413"/>
    </cofactor>
</comment>
<keyword evidence="18" id="KW-1185">Reference proteome</keyword>
<keyword evidence="16" id="KW-0812">Transmembrane</keyword>
<dbReference type="EMBL" id="JACGWL010000010">
    <property type="protein sequence ID" value="KAK4393778.1"/>
    <property type="molecule type" value="Genomic_DNA"/>
</dbReference>
<feature type="binding site" description="axial binding residue" evidence="14">
    <location>
        <position position="477"/>
    </location>
    <ligand>
        <name>heme</name>
        <dbReference type="ChEBI" id="CHEBI:30413"/>
    </ligand>
    <ligandPart>
        <name>Fe</name>
        <dbReference type="ChEBI" id="CHEBI:18248"/>
    </ligandPart>
</feature>
<reference evidence="17" key="2">
    <citation type="journal article" date="2024" name="Plant">
        <title>Genomic evolution and insights into agronomic trait innovations of Sesamum species.</title>
        <authorList>
            <person name="Miao H."/>
            <person name="Wang L."/>
            <person name="Qu L."/>
            <person name="Liu H."/>
            <person name="Sun Y."/>
            <person name="Le M."/>
            <person name="Wang Q."/>
            <person name="Wei S."/>
            <person name="Zheng Y."/>
            <person name="Lin W."/>
            <person name="Duan Y."/>
            <person name="Cao H."/>
            <person name="Xiong S."/>
            <person name="Wang X."/>
            <person name="Wei L."/>
            <person name="Li C."/>
            <person name="Ma Q."/>
            <person name="Ju M."/>
            <person name="Zhao R."/>
            <person name="Li G."/>
            <person name="Mu C."/>
            <person name="Tian Q."/>
            <person name="Mei H."/>
            <person name="Zhang T."/>
            <person name="Gao T."/>
            <person name="Zhang H."/>
        </authorList>
    </citation>
    <scope>NUCLEOTIDE SEQUENCE</scope>
    <source>
        <strain evidence="17">K16</strain>
    </source>
</reference>
<dbReference type="SUPFAM" id="SSF48264">
    <property type="entry name" value="Cytochrome P450"/>
    <property type="match status" value="1"/>
</dbReference>
<comment type="caution">
    <text evidence="17">The sequence shown here is derived from an EMBL/GenBank/DDBJ whole genome shotgun (WGS) entry which is preliminary data.</text>
</comment>
<dbReference type="FunFam" id="1.10.630.10:FF:000026">
    <property type="entry name" value="Cytochrome P450 82C4"/>
    <property type="match status" value="1"/>
</dbReference>
<evidence type="ECO:0000256" key="1">
    <source>
        <dbReference type="ARBA" id="ARBA00001971"/>
    </source>
</evidence>
<evidence type="ECO:0000256" key="7">
    <source>
        <dbReference type="ARBA" id="ARBA00023033"/>
    </source>
</evidence>
<dbReference type="CDD" id="cd20654">
    <property type="entry name" value="CYP82"/>
    <property type="match status" value="1"/>
</dbReference>
<dbReference type="GO" id="GO:0005506">
    <property type="term" value="F:iron ion binding"/>
    <property type="evidence" value="ECO:0007669"/>
    <property type="project" value="InterPro"/>
</dbReference>
<evidence type="ECO:0000256" key="15">
    <source>
        <dbReference type="RuleBase" id="RU000461"/>
    </source>
</evidence>
<protein>
    <recommendedName>
        <fullName evidence="13">Flavonoid-6-hydroxylase</fullName>
    </recommendedName>
</protein>
<dbReference type="InterPro" id="IPR017972">
    <property type="entry name" value="Cyt_P450_CS"/>
</dbReference>
<evidence type="ECO:0000256" key="14">
    <source>
        <dbReference type="PIRSR" id="PIRSR602401-1"/>
    </source>
</evidence>
<dbReference type="Gene3D" id="1.10.630.10">
    <property type="entry name" value="Cytochrome P450"/>
    <property type="match status" value="1"/>
</dbReference>
<dbReference type="InterPro" id="IPR036396">
    <property type="entry name" value="Cyt_P450_sf"/>
</dbReference>
<reference evidence="17" key="1">
    <citation type="submission" date="2020-06" db="EMBL/GenBank/DDBJ databases">
        <authorList>
            <person name="Li T."/>
            <person name="Hu X."/>
            <person name="Zhang T."/>
            <person name="Song X."/>
            <person name="Zhang H."/>
            <person name="Dai N."/>
            <person name="Sheng W."/>
            <person name="Hou X."/>
            <person name="Wei L."/>
        </authorList>
    </citation>
    <scope>NUCLEOTIDE SEQUENCE</scope>
    <source>
        <strain evidence="17">K16</strain>
        <tissue evidence="17">Leaf</tissue>
    </source>
</reference>
<keyword evidence="5 15" id="KW-0560">Oxidoreductase</keyword>
<dbReference type="InterPro" id="IPR001128">
    <property type="entry name" value="Cyt_P450"/>
</dbReference>
<accession>A0AAE1WID9</accession>
<dbReference type="GO" id="GO:0016705">
    <property type="term" value="F:oxidoreductase activity, acting on paired donors, with incorporation or reduction of molecular oxygen"/>
    <property type="evidence" value="ECO:0007669"/>
    <property type="project" value="InterPro"/>
</dbReference>
<comment type="subcellular location">
    <subcellularLocation>
        <location evidence="2">Membrane</location>
        <topology evidence="2">Single-pass membrane protein</topology>
    </subcellularLocation>
</comment>
<evidence type="ECO:0000313" key="18">
    <source>
        <dbReference type="Proteomes" id="UP001289374"/>
    </source>
</evidence>
<dbReference type="PROSITE" id="PS00086">
    <property type="entry name" value="CYTOCHROME_P450"/>
    <property type="match status" value="1"/>
</dbReference>
<dbReference type="PANTHER" id="PTHR47947">
    <property type="entry name" value="CYTOCHROME P450 82C3-RELATED"/>
    <property type="match status" value="1"/>
</dbReference>
<keyword evidence="16" id="KW-0472">Membrane</keyword>
<dbReference type="PRINTS" id="PR00385">
    <property type="entry name" value="P450"/>
</dbReference>
<dbReference type="PANTHER" id="PTHR47947:SF39">
    <property type="entry name" value="CYTOCHROME P450"/>
    <property type="match status" value="1"/>
</dbReference>
<evidence type="ECO:0000256" key="8">
    <source>
        <dbReference type="ARBA" id="ARBA00034479"/>
    </source>
</evidence>
<gene>
    <name evidence="17" type="ORF">Sango_1848600</name>
</gene>
<evidence type="ECO:0000256" key="4">
    <source>
        <dbReference type="ARBA" id="ARBA00022723"/>
    </source>
</evidence>
<comment type="catalytic activity">
    <reaction evidence="12">
        <text>apigenin 4',7-dimethyl ether + reduced [NADPH--hemoprotein reductase] + O2 = ladanein + oxidized [NADPH--hemoprotein reductase] + H2O + H(+)</text>
        <dbReference type="Rhea" id="RHEA:73435"/>
        <dbReference type="Rhea" id="RHEA-COMP:11964"/>
        <dbReference type="Rhea" id="RHEA-COMP:11965"/>
        <dbReference type="ChEBI" id="CHEBI:2769"/>
        <dbReference type="ChEBI" id="CHEBI:15377"/>
        <dbReference type="ChEBI" id="CHEBI:15378"/>
        <dbReference type="ChEBI" id="CHEBI:15379"/>
        <dbReference type="ChEBI" id="CHEBI:57618"/>
        <dbReference type="ChEBI" id="CHEBI:58210"/>
        <dbReference type="ChEBI" id="CHEBI:192702"/>
    </reaction>
    <physiologicalReaction direction="left-to-right" evidence="12">
        <dbReference type="Rhea" id="RHEA:73436"/>
    </physiologicalReaction>
</comment>
<dbReference type="GO" id="GO:0020037">
    <property type="term" value="F:heme binding"/>
    <property type="evidence" value="ECO:0007669"/>
    <property type="project" value="InterPro"/>
</dbReference>
<comment type="catalytic activity">
    <reaction evidence="9">
        <text>(2S)-sakuranetin + reduced [NADPH--hemoprotein reductase] + O2 = (2S)-7-methylcarthamidin + oxidized [NADPH--hemoprotein reductase] + H2O + H(+)</text>
        <dbReference type="Rhea" id="RHEA:73431"/>
        <dbReference type="Rhea" id="RHEA-COMP:11964"/>
        <dbReference type="Rhea" id="RHEA-COMP:11965"/>
        <dbReference type="ChEBI" id="CHEBI:15377"/>
        <dbReference type="ChEBI" id="CHEBI:15378"/>
        <dbReference type="ChEBI" id="CHEBI:15379"/>
        <dbReference type="ChEBI" id="CHEBI:28927"/>
        <dbReference type="ChEBI" id="CHEBI:57618"/>
        <dbReference type="ChEBI" id="CHEBI:58210"/>
        <dbReference type="ChEBI" id="CHEBI:192815"/>
    </reaction>
    <physiologicalReaction direction="left-to-right" evidence="9">
        <dbReference type="Rhea" id="RHEA:73432"/>
    </physiologicalReaction>
</comment>
<evidence type="ECO:0000256" key="11">
    <source>
        <dbReference type="ARBA" id="ARBA00052049"/>
    </source>
</evidence>
<evidence type="ECO:0000256" key="2">
    <source>
        <dbReference type="ARBA" id="ARBA00004167"/>
    </source>
</evidence>
<comment type="similarity">
    <text evidence="15">Belongs to the cytochrome P450 family.</text>
</comment>
<comment type="pathway">
    <text evidence="8">Flavonoid metabolism.</text>
</comment>
<organism evidence="17 18">
    <name type="scientific">Sesamum angolense</name>
    <dbReference type="NCBI Taxonomy" id="2727404"/>
    <lineage>
        <taxon>Eukaryota</taxon>
        <taxon>Viridiplantae</taxon>
        <taxon>Streptophyta</taxon>
        <taxon>Embryophyta</taxon>
        <taxon>Tracheophyta</taxon>
        <taxon>Spermatophyta</taxon>
        <taxon>Magnoliopsida</taxon>
        <taxon>eudicotyledons</taxon>
        <taxon>Gunneridae</taxon>
        <taxon>Pentapetalae</taxon>
        <taxon>asterids</taxon>
        <taxon>lamiids</taxon>
        <taxon>Lamiales</taxon>
        <taxon>Pedaliaceae</taxon>
        <taxon>Sesamum</taxon>
    </lineage>
</organism>
<comment type="catalytic activity">
    <reaction evidence="11">
        <text>(2S)-naringenin 4',7-dimethyl ether + reduced [NADPH--hemoprotein reductase] + O2 = (2S)-carthamidin-4',7-dimethyl ether + oxidized [NADPH--hemoprotein reductase] + H2O + H(+)</text>
        <dbReference type="Rhea" id="RHEA:73439"/>
        <dbReference type="Rhea" id="RHEA-COMP:11964"/>
        <dbReference type="Rhea" id="RHEA-COMP:11965"/>
        <dbReference type="ChEBI" id="CHEBI:15377"/>
        <dbReference type="ChEBI" id="CHEBI:15378"/>
        <dbReference type="ChEBI" id="CHEBI:15379"/>
        <dbReference type="ChEBI" id="CHEBI:57618"/>
        <dbReference type="ChEBI" id="CHEBI:58210"/>
        <dbReference type="ChEBI" id="CHEBI:192816"/>
        <dbReference type="ChEBI" id="CHEBI:192817"/>
    </reaction>
    <physiologicalReaction direction="left-to-right" evidence="11">
        <dbReference type="Rhea" id="RHEA:73440"/>
    </physiologicalReaction>
</comment>
<sequence>MAVSNVTAHQFMAMEFSSVFYAAIAFVLLLYYYLLYSRSTKPTTQKSKSPPEAGGAWPFTGHLHLMNGGTSAGLPHINLAALADKYGPVFTIRIGVRRVLVVSSWELAKELFTTRDVAVSSRPKFRAAKHLSYDFAMFGFSPYGPYWRELRKLTSVELLSGRRLELLSHVRASETAQFVNELYKLWEEKRDGSGRMLVDMKRWFRDLTLNVVLRMVAGKRFCGGGADAEETRRCHQVMREFFELAGLFVAADAMPYLGWLDIGGCEKRMKKTAEEMDGIVEGWLAEHKEKEYSGENQKPQDFMDVMLSVGQSADLQAQYDADTIIKATCLVLISGGSDTTSVMLVWALSLLLNNCRVLEKAQEELDKHVGRERRVQDSDISNLVYLNAIIKETLRLYPAGPIGGTREFTEDSHIGGYHVPKGTWLIVNLWKLHRDPNVWPDDPLEFRPERFLSTGKNVDVKGNDFELIPFGAGRRICPGVNLGLQMLHLVLANLLHAFQLSTVGDEMVDMSESAGLTNMKATPLDVLVAPRLSPSLYT</sequence>
<evidence type="ECO:0000256" key="13">
    <source>
        <dbReference type="ARBA" id="ARBA00067499"/>
    </source>
</evidence>
<keyword evidence="7 15" id="KW-0503">Monooxygenase</keyword>
<dbReference type="AlphaFoldDB" id="A0AAE1WID9"/>
<name>A0AAE1WID9_9LAMI</name>
<feature type="transmembrane region" description="Helical" evidence="16">
    <location>
        <begin position="19"/>
        <end position="36"/>
    </location>
</feature>
<dbReference type="Proteomes" id="UP001289374">
    <property type="component" value="Unassembled WGS sequence"/>
</dbReference>
<evidence type="ECO:0000256" key="9">
    <source>
        <dbReference type="ARBA" id="ARBA00050930"/>
    </source>
</evidence>
<keyword evidence="16" id="KW-1133">Transmembrane helix</keyword>
<keyword evidence="3 14" id="KW-0349">Heme</keyword>
<evidence type="ECO:0000256" key="3">
    <source>
        <dbReference type="ARBA" id="ARBA00022617"/>
    </source>
</evidence>
<comment type="catalytic activity">
    <reaction evidence="10">
        <text>genkwanin + reduced [NADPH--hemoprotein reductase] + O2 = scutellarein 7-methyl ether + oxidized [NADPH--hemoprotein reductase] + H2O</text>
        <dbReference type="Rhea" id="RHEA:73427"/>
        <dbReference type="Rhea" id="RHEA-COMP:11964"/>
        <dbReference type="Rhea" id="RHEA-COMP:11965"/>
        <dbReference type="ChEBI" id="CHEBI:15377"/>
        <dbReference type="ChEBI" id="CHEBI:15379"/>
        <dbReference type="ChEBI" id="CHEBI:57618"/>
        <dbReference type="ChEBI" id="CHEBI:58210"/>
        <dbReference type="ChEBI" id="CHEBI:192700"/>
        <dbReference type="ChEBI" id="CHEBI:192701"/>
    </reaction>
    <physiologicalReaction direction="left-to-right" evidence="10">
        <dbReference type="Rhea" id="RHEA:73428"/>
    </physiologicalReaction>
</comment>
<dbReference type="GO" id="GO:0004497">
    <property type="term" value="F:monooxygenase activity"/>
    <property type="evidence" value="ECO:0007669"/>
    <property type="project" value="UniProtKB-KW"/>
</dbReference>
<dbReference type="InterPro" id="IPR002401">
    <property type="entry name" value="Cyt_P450_E_grp-I"/>
</dbReference>
<keyword evidence="4 14" id="KW-0479">Metal-binding</keyword>
<evidence type="ECO:0000313" key="17">
    <source>
        <dbReference type="EMBL" id="KAK4393778.1"/>
    </source>
</evidence>
<dbReference type="GO" id="GO:0016020">
    <property type="term" value="C:membrane"/>
    <property type="evidence" value="ECO:0007669"/>
    <property type="project" value="UniProtKB-SubCell"/>
</dbReference>
<dbReference type="Pfam" id="PF00067">
    <property type="entry name" value="p450"/>
    <property type="match status" value="1"/>
</dbReference>
<evidence type="ECO:0000256" key="12">
    <source>
        <dbReference type="ARBA" id="ARBA00052216"/>
    </source>
</evidence>
<evidence type="ECO:0000256" key="10">
    <source>
        <dbReference type="ARBA" id="ARBA00051691"/>
    </source>
</evidence>
<evidence type="ECO:0000256" key="6">
    <source>
        <dbReference type="ARBA" id="ARBA00023004"/>
    </source>
</evidence>
<evidence type="ECO:0000256" key="5">
    <source>
        <dbReference type="ARBA" id="ARBA00023002"/>
    </source>
</evidence>
<proteinExistence type="inferred from homology"/>
<dbReference type="PRINTS" id="PR00463">
    <property type="entry name" value="EP450I"/>
</dbReference>
<dbReference type="InterPro" id="IPR050651">
    <property type="entry name" value="Plant_Cytochrome_P450_Monoox"/>
</dbReference>